<comment type="similarity">
    <text evidence="1">Belongs to the REF/SRPP family.</text>
</comment>
<dbReference type="PANTHER" id="PTHR33732">
    <property type="entry name" value="REF/SRPP-LIKE PROTEIN OS05G0151300/LOC_OS05G05940"/>
    <property type="match status" value="1"/>
</dbReference>
<sequence>MAEQDLSTQPQMAEKEEEQSLKYLGFVQNAAVGAGVCVSNLYGYAKERSGPLKNGVESVEGKVKTVVGPVYEKYHEAPAQILTFVDRKVDESVTKAAKLDVRPVIKQASGQALSAAQKAPEAACTAAKSVYSKYEPKAEACAASAWRKLNELPVFPTVAEVVVPAAAYCSEKYNETVQHTAEKGYRVASYLPLVPTERIAKVFGEKVPEPEPVVAASHGETDVAVH</sequence>
<reference evidence="2 3" key="1">
    <citation type="journal article" date="2023" name="G3 (Bethesda)">
        <title>A chromosome-length genome assembly and annotation of blackberry (Rubus argutus, cv. 'Hillquist').</title>
        <authorList>
            <person name="Bruna T."/>
            <person name="Aryal R."/>
            <person name="Dudchenko O."/>
            <person name="Sargent D.J."/>
            <person name="Mead D."/>
            <person name="Buti M."/>
            <person name="Cavallini A."/>
            <person name="Hytonen T."/>
            <person name="Andres J."/>
            <person name="Pham M."/>
            <person name="Weisz D."/>
            <person name="Mascagni F."/>
            <person name="Usai G."/>
            <person name="Natali L."/>
            <person name="Bassil N."/>
            <person name="Fernandez G.E."/>
            <person name="Lomsadze A."/>
            <person name="Armour M."/>
            <person name="Olukolu B."/>
            <person name="Poorten T."/>
            <person name="Britton C."/>
            <person name="Davik J."/>
            <person name="Ashrafi H."/>
            <person name="Aiden E.L."/>
            <person name="Borodovsky M."/>
            <person name="Worthington M."/>
        </authorList>
    </citation>
    <scope>NUCLEOTIDE SEQUENCE [LARGE SCALE GENOMIC DNA]</scope>
    <source>
        <strain evidence="2">PI 553951</strain>
    </source>
</reference>
<dbReference type="AlphaFoldDB" id="A0AAW1W5P0"/>
<proteinExistence type="inferred from homology"/>
<dbReference type="PANTHER" id="PTHR33732:SF9">
    <property type="entry name" value="REF_SRPP-LIKE PROTEIN OS05G0151300_LOC_OS05G05940"/>
    <property type="match status" value="1"/>
</dbReference>
<protein>
    <submittedName>
        <fullName evidence="2">Uncharacterized protein</fullName>
    </submittedName>
</protein>
<evidence type="ECO:0000313" key="3">
    <source>
        <dbReference type="Proteomes" id="UP001457282"/>
    </source>
</evidence>
<evidence type="ECO:0000313" key="2">
    <source>
        <dbReference type="EMBL" id="KAK9919883.1"/>
    </source>
</evidence>
<dbReference type="EMBL" id="JBEDUW010000006">
    <property type="protein sequence ID" value="KAK9919883.1"/>
    <property type="molecule type" value="Genomic_DNA"/>
</dbReference>
<comment type="caution">
    <text evidence="2">The sequence shown here is derived from an EMBL/GenBank/DDBJ whole genome shotgun (WGS) entry which is preliminary data.</text>
</comment>
<name>A0AAW1W5P0_RUBAR</name>
<keyword evidence="3" id="KW-1185">Reference proteome</keyword>
<dbReference type="Proteomes" id="UP001457282">
    <property type="component" value="Unassembled WGS sequence"/>
</dbReference>
<accession>A0AAW1W5P0</accession>
<organism evidence="2 3">
    <name type="scientific">Rubus argutus</name>
    <name type="common">Southern blackberry</name>
    <dbReference type="NCBI Taxonomy" id="59490"/>
    <lineage>
        <taxon>Eukaryota</taxon>
        <taxon>Viridiplantae</taxon>
        <taxon>Streptophyta</taxon>
        <taxon>Embryophyta</taxon>
        <taxon>Tracheophyta</taxon>
        <taxon>Spermatophyta</taxon>
        <taxon>Magnoliopsida</taxon>
        <taxon>eudicotyledons</taxon>
        <taxon>Gunneridae</taxon>
        <taxon>Pentapetalae</taxon>
        <taxon>rosids</taxon>
        <taxon>fabids</taxon>
        <taxon>Rosales</taxon>
        <taxon>Rosaceae</taxon>
        <taxon>Rosoideae</taxon>
        <taxon>Rosoideae incertae sedis</taxon>
        <taxon>Rubus</taxon>
    </lineage>
</organism>
<dbReference type="Pfam" id="PF05755">
    <property type="entry name" value="REF"/>
    <property type="match status" value="1"/>
</dbReference>
<gene>
    <name evidence="2" type="ORF">M0R45_028457</name>
</gene>
<dbReference type="InterPro" id="IPR008802">
    <property type="entry name" value="REF"/>
</dbReference>
<evidence type="ECO:0000256" key="1">
    <source>
        <dbReference type="ARBA" id="ARBA00009737"/>
    </source>
</evidence>